<feature type="domain" description="Metallo-beta-lactamase" evidence="1">
    <location>
        <begin position="12"/>
        <end position="180"/>
    </location>
</feature>
<accession>A0AAW9JTZ5</accession>
<dbReference type="RefSeq" id="WP_322808665.1">
    <property type="nucleotide sequence ID" value="NZ_JAVBVO010000003.1"/>
</dbReference>
<evidence type="ECO:0000313" key="2">
    <source>
        <dbReference type="EMBL" id="MDZ5758089.1"/>
    </source>
</evidence>
<dbReference type="SMART" id="SM00849">
    <property type="entry name" value="Lactamase_B"/>
    <property type="match status" value="1"/>
</dbReference>
<dbReference type="Proteomes" id="UP001290462">
    <property type="component" value="Unassembled WGS sequence"/>
</dbReference>
<dbReference type="AlphaFoldDB" id="A0AAW9JTZ5"/>
<dbReference type="PANTHER" id="PTHR47619">
    <property type="entry name" value="METALLO-HYDROLASE YYCJ-RELATED"/>
    <property type="match status" value="1"/>
</dbReference>
<sequence length="231" mass="25724">MVTIKSYGSSSAGNSYIISCGDTALMLEAGVHPKKMIGINWSTIKGCLITHEHGDHSKFADKLVQSVGFDIYSSAGTLEALPVASYRTKRLGAEKVAQIGDWKVLPFLVEHDVSEPFGFLILAPDGSKIVFATDTYFVRKKFIGVTHFMIECNYALDILDQNVSAGYIDNGRRKRLLTSHFELENVKTFLKSNDLSQVKETWLLHLSNQNSDEKRFKQEIQAITGTPVYIA</sequence>
<protein>
    <submittedName>
        <fullName evidence="2">MBL fold metallo-hydrolase</fullName>
    </submittedName>
</protein>
<comment type="caution">
    <text evidence="2">The sequence shown here is derived from an EMBL/GenBank/DDBJ whole genome shotgun (WGS) entry which is preliminary data.</text>
</comment>
<name>A0AAW9JTZ5_CARML</name>
<dbReference type="PANTHER" id="PTHR47619:SF1">
    <property type="entry name" value="EXODEOXYRIBONUCLEASE WALJ"/>
    <property type="match status" value="1"/>
</dbReference>
<gene>
    <name evidence="2" type="ORF">RAK27_05400</name>
</gene>
<dbReference type="SUPFAM" id="SSF56281">
    <property type="entry name" value="Metallo-hydrolase/oxidoreductase"/>
    <property type="match status" value="1"/>
</dbReference>
<dbReference type="InterPro" id="IPR036866">
    <property type="entry name" value="RibonucZ/Hydroxyglut_hydro"/>
</dbReference>
<organism evidence="2 3">
    <name type="scientific">Carnobacterium maltaromaticum</name>
    <name type="common">Carnobacterium piscicola</name>
    <dbReference type="NCBI Taxonomy" id="2751"/>
    <lineage>
        <taxon>Bacteria</taxon>
        <taxon>Bacillati</taxon>
        <taxon>Bacillota</taxon>
        <taxon>Bacilli</taxon>
        <taxon>Lactobacillales</taxon>
        <taxon>Carnobacteriaceae</taxon>
        <taxon>Carnobacterium</taxon>
    </lineage>
</organism>
<evidence type="ECO:0000313" key="3">
    <source>
        <dbReference type="Proteomes" id="UP001290462"/>
    </source>
</evidence>
<dbReference type="EMBL" id="JAVBVO010000003">
    <property type="protein sequence ID" value="MDZ5758089.1"/>
    <property type="molecule type" value="Genomic_DNA"/>
</dbReference>
<evidence type="ECO:0000259" key="1">
    <source>
        <dbReference type="SMART" id="SM00849"/>
    </source>
</evidence>
<dbReference type="InterPro" id="IPR052533">
    <property type="entry name" value="WalJ/YycJ-like"/>
</dbReference>
<proteinExistence type="predicted"/>
<dbReference type="InterPro" id="IPR001279">
    <property type="entry name" value="Metallo-B-lactamas"/>
</dbReference>
<dbReference type="Gene3D" id="3.60.15.10">
    <property type="entry name" value="Ribonuclease Z/Hydroxyacylglutathione hydrolase-like"/>
    <property type="match status" value="1"/>
</dbReference>
<reference evidence="2" key="1">
    <citation type="submission" date="2023-08" db="EMBL/GenBank/DDBJ databases">
        <title>Genomic characterization of piscicolin 126 produced by Carnobacterium maltaromaticum CM22 strain isolated from salmon (Salmo salar).</title>
        <authorList>
            <person name="Gonzalez-Gragera E."/>
            <person name="Garcia-Lopez J.D."/>
            <person name="Teso-Perez C."/>
            <person name="Gimenez-Hernandez I."/>
            <person name="Peralta-Sanchez J.M."/>
            <person name="Valdivia E."/>
            <person name="Montalban-Lopez M."/>
            <person name="Martin-Platero A.M."/>
            <person name="Banos A."/>
            <person name="Martinez-Bueno M."/>
        </authorList>
    </citation>
    <scope>NUCLEOTIDE SEQUENCE</scope>
    <source>
        <strain evidence="2">CM22</strain>
    </source>
</reference>
<dbReference type="Pfam" id="PF12706">
    <property type="entry name" value="Lactamase_B_2"/>
    <property type="match status" value="1"/>
</dbReference>